<feature type="compositionally biased region" description="Pro residues" evidence="3">
    <location>
        <begin position="636"/>
        <end position="648"/>
    </location>
</feature>
<feature type="binding site" evidence="2">
    <location>
        <position position="423"/>
    </location>
    <ligand>
        <name>substrate</name>
    </ligand>
</feature>
<dbReference type="AlphaFoldDB" id="A0AAV2YUH7"/>
<dbReference type="EMBL" id="DAKRPA010000100">
    <property type="protein sequence ID" value="DAZ98692.1"/>
    <property type="molecule type" value="Genomic_DNA"/>
</dbReference>
<feature type="binding site" evidence="2">
    <location>
        <begin position="343"/>
        <end position="346"/>
    </location>
    <ligand>
        <name>phosphate</name>
        <dbReference type="ChEBI" id="CHEBI:43474"/>
    </ligand>
</feature>
<dbReference type="NCBIfam" id="TIGR01719">
    <property type="entry name" value="euk_UDPppase"/>
    <property type="match status" value="1"/>
</dbReference>
<dbReference type="GO" id="GO:0009166">
    <property type="term" value="P:nucleotide catabolic process"/>
    <property type="evidence" value="ECO:0007669"/>
    <property type="project" value="InterPro"/>
</dbReference>
<feature type="compositionally biased region" description="Low complexity" evidence="3">
    <location>
        <begin position="620"/>
        <end position="635"/>
    </location>
</feature>
<organism evidence="6 7">
    <name type="scientific">Lagenidium giganteum</name>
    <dbReference type="NCBI Taxonomy" id="4803"/>
    <lineage>
        <taxon>Eukaryota</taxon>
        <taxon>Sar</taxon>
        <taxon>Stramenopiles</taxon>
        <taxon>Oomycota</taxon>
        <taxon>Peronosporomycetes</taxon>
        <taxon>Pythiales</taxon>
        <taxon>Pythiaceae</taxon>
    </lineage>
</organism>
<feature type="domain" description="Temptin Cys/Cys disulfide" evidence="5">
    <location>
        <begin position="62"/>
        <end position="134"/>
    </location>
</feature>
<evidence type="ECO:0000259" key="5">
    <source>
        <dbReference type="Pfam" id="PF24784"/>
    </source>
</evidence>
<feature type="region of interest" description="Disordered" evidence="3">
    <location>
        <begin position="1"/>
        <end position="36"/>
    </location>
</feature>
<feature type="domain" description="Nucleoside phosphorylase" evidence="4">
    <location>
        <begin position="261"/>
        <end position="495"/>
    </location>
</feature>
<sequence length="668" mass="70776">HEKAWEKDGKGNHENRSHSSSFRLERHRQQQQPSPPHRFIMISAPKLVAVVAVSAVVAPAFGYEKFLAQIPNGENFGKKLGHSGDGYTEFGKLWKECGSWATACKKTFPGTSQTCGAVLGDPCCKWSAGGKPDFELKEPNMSGTKCAAETPAPSTAPSTAPSAKPSSGPSTAPTTAPGKPTSAPVTTAPSKNGTTPATPAPTTPGSKAPPLSSPTHPDGFHHVANSNIRDLDTDVLYHLGLSCSSEQKQQIQELFGDVKFFVTGGSSDRMTKFAKTIAEELKIATPFGYSLTPIGSTARYTIFKVGPVLIANHGMGMPSVSILLHEVTKLLEYAGANDAVYIRMGTSGGVGVEAGTVVLTSEGVNSQMESVHEVAVLGNIVKRPSICDKQVTEEIAAAAQELGLPYAIGKTLTCDDFYEGQGRLDGAICEYSLEDKMAFLRTCADNGVKNIEMEARGFAAFCHKLHIPVAVICVTILNRLNGDQVTSSHSTLKGFEERPATPFIMKTTTFLSVAVLAIVSVQSVYGMEKYLEELPNGKTFAKSLGHVGGETSKLSDFAKAFQAAQLTWSTKFCEANFPGSDIKNGEAFGDPCCKWKKGDAPQYTDVKAFDTKPTEKKTCAAPGPATPGPSAGPTQAPAPGPNPAPGPSTPVVSPQPSNEKCKSKKKDY</sequence>
<gene>
    <name evidence="6" type="ORF">N0F65_008818</name>
</gene>
<dbReference type="PANTHER" id="PTHR43691">
    <property type="entry name" value="URIDINE PHOSPHORYLASE"/>
    <property type="match status" value="1"/>
</dbReference>
<proteinExistence type="inferred from homology"/>
<dbReference type="GO" id="GO:0004850">
    <property type="term" value="F:uridine phosphorylase activity"/>
    <property type="evidence" value="ECO:0007669"/>
    <property type="project" value="InterPro"/>
</dbReference>
<reference evidence="6" key="2">
    <citation type="journal article" date="2023" name="Microbiol Resour">
        <title>Decontamination and Annotation of the Draft Genome Sequence of the Oomycete Lagenidium giganteum ARSEF 373.</title>
        <authorList>
            <person name="Morgan W.R."/>
            <person name="Tartar A."/>
        </authorList>
    </citation>
    <scope>NUCLEOTIDE SEQUENCE</scope>
    <source>
        <strain evidence="6">ARSEF 373</strain>
    </source>
</reference>
<protein>
    <recommendedName>
        <fullName evidence="8">Uridine phosphorylase</fullName>
    </recommendedName>
</protein>
<name>A0AAV2YUH7_9STRA</name>
<feature type="region of interest" description="Disordered" evidence="3">
    <location>
        <begin position="135"/>
        <end position="224"/>
    </location>
</feature>
<evidence type="ECO:0000256" key="1">
    <source>
        <dbReference type="ARBA" id="ARBA00010456"/>
    </source>
</evidence>
<dbReference type="InterPro" id="IPR035994">
    <property type="entry name" value="Nucleoside_phosphorylase_sf"/>
</dbReference>
<dbReference type="InterPro" id="IPR010059">
    <property type="entry name" value="Uridine_phosphorylase_euk"/>
</dbReference>
<comment type="similarity">
    <text evidence="1">Belongs to the PNP/UDP phosphorylase family.</text>
</comment>
<comment type="caution">
    <text evidence="6">The sequence shown here is derived from an EMBL/GenBank/DDBJ whole genome shotgun (WGS) entry which is preliminary data.</text>
</comment>
<dbReference type="Gene3D" id="3.40.50.1580">
    <property type="entry name" value="Nucleoside phosphorylase domain"/>
    <property type="match status" value="1"/>
</dbReference>
<evidence type="ECO:0008006" key="8">
    <source>
        <dbReference type="Google" id="ProtNLM"/>
    </source>
</evidence>
<accession>A0AAV2YUH7</accession>
<evidence type="ECO:0000256" key="3">
    <source>
        <dbReference type="SAM" id="MobiDB-lite"/>
    </source>
</evidence>
<evidence type="ECO:0000259" key="4">
    <source>
        <dbReference type="Pfam" id="PF01048"/>
    </source>
</evidence>
<dbReference type="Proteomes" id="UP001146120">
    <property type="component" value="Unassembled WGS sequence"/>
</dbReference>
<dbReference type="PANTHER" id="PTHR43691:SF11">
    <property type="entry name" value="FI09636P-RELATED"/>
    <property type="match status" value="1"/>
</dbReference>
<dbReference type="GO" id="GO:0005829">
    <property type="term" value="C:cytosol"/>
    <property type="evidence" value="ECO:0007669"/>
    <property type="project" value="TreeGrafter"/>
</dbReference>
<reference evidence="6" key="1">
    <citation type="submission" date="2022-11" db="EMBL/GenBank/DDBJ databases">
        <authorList>
            <person name="Morgan W.R."/>
            <person name="Tartar A."/>
        </authorList>
    </citation>
    <scope>NUCLEOTIDE SEQUENCE</scope>
    <source>
        <strain evidence="6">ARSEF 373</strain>
    </source>
</reference>
<feature type="binding site" evidence="2">
    <location>
        <position position="299"/>
    </location>
    <ligand>
        <name>phosphate</name>
        <dbReference type="ChEBI" id="CHEBI:43474"/>
    </ligand>
</feature>
<evidence type="ECO:0000256" key="2">
    <source>
        <dbReference type="PIRSR" id="PIRSR610059-50"/>
    </source>
</evidence>
<dbReference type="SUPFAM" id="SSF53167">
    <property type="entry name" value="Purine and uridine phosphorylases"/>
    <property type="match status" value="1"/>
</dbReference>
<dbReference type="Pfam" id="PF24784">
    <property type="entry name" value="Temptin_C"/>
    <property type="match status" value="2"/>
</dbReference>
<dbReference type="InterPro" id="IPR057626">
    <property type="entry name" value="S-S_Temptin"/>
</dbReference>
<feature type="domain" description="Temptin Cys/Cys disulfide" evidence="5">
    <location>
        <begin position="525"/>
        <end position="604"/>
    </location>
</feature>
<dbReference type="GO" id="GO:0006218">
    <property type="term" value="P:uridine catabolic process"/>
    <property type="evidence" value="ECO:0007669"/>
    <property type="project" value="TreeGrafter"/>
</dbReference>
<feature type="non-terminal residue" evidence="6">
    <location>
        <position position="1"/>
    </location>
</feature>
<evidence type="ECO:0000313" key="6">
    <source>
        <dbReference type="EMBL" id="DAZ98692.1"/>
    </source>
</evidence>
<feature type="compositionally biased region" description="Basic and acidic residues" evidence="3">
    <location>
        <begin position="1"/>
        <end position="28"/>
    </location>
</feature>
<dbReference type="CDD" id="cd17763">
    <property type="entry name" value="UP_hUPP-like"/>
    <property type="match status" value="1"/>
</dbReference>
<feature type="binding site" evidence="2">
    <location>
        <position position="421"/>
    </location>
    <ligand>
        <name>substrate</name>
    </ligand>
</feature>
<feature type="region of interest" description="Disordered" evidence="3">
    <location>
        <begin position="612"/>
        <end position="668"/>
    </location>
</feature>
<feature type="compositionally biased region" description="Low complexity" evidence="3">
    <location>
        <begin position="150"/>
        <end position="184"/>
    </location>
</feature>
<keyword evidence="7" id="KW-1185">Reference proteome</keyword>
<dbReference type="Pfam" id="PF01048">
    <property type="entry name" value="PNP_UDP_1"/>
    <property type="match status" value="1"/>
</dbReference>
<evidence type="ECO:0000313" key="7">
    <source>
        <dbReference type="Proteomes" id="UP001146120"/>
    </source>
</evidence>
<dbReference type="InterPro" id="IPR000845">
    <property type="entry name" value="Nucleoside_phosphorylase_d"/>
</dbReference>